<comment type="similarity">
    <text evidence="1">Belongs to the methyltransferase superfamily. LaeA methyltransferase family.</text>
</comment>
<dbReference type="InterPro" id="IPR029063">
    <property type="entry name" value="SAM-dependent_MTases_sf"/>
</dbReference>
<evidence type="ECO:0000256" key="2">
    <source>
        <dbReference type="SAM" id="MobiDB-lite"/>
    </source>
</evidence>
<proteinExistence type="inferred from homology"/>
<name>A0A9P5HD40_9HYPO</name>
<gene>
    <name evidence="3" type="ORF">G7Z17_g2287</name>
</gene>
<dbReference type="AlphaFoldDB" id="A0A9P5HD40"/>
<sequence>MATVNPDPIVEPDDEVLDDQASSLGYDTASSAQSLASSIVDYRRENGRTYHRYSEGKYSLPNDDIENERLDLQHHLFLLTFDNKLGLAPPNQADSKVERVLDVGTGTGIWALDYGDEHPEAEVIGVDLSPIQPSFVPPNVKFYIDDIEAPWAYPKPFNYIHCRMMTSSLASWPNFLRDAFNNLAPGGYTELQEIDLFAKSDDDTLKDGSALAKCTKLLNDACNILGRPFQDNSKLKDIMAKIGYVDIVVTTFKWPTNAWARDKKHKELGMWNSENMSTGLEALTMAPFTRALGWSKEDVDVFLVDVMEDLNNKAVHAYWPV</sequence>
<keyword evidence="4" id="KW-1185">Reference proteome</keyword>
<protein>
    <recommendedName>
        <fullName evidence="5">Methyltransferase</fullName>
    </recommendedName>
</protein>
<evidence type="ECO:0008006" key="5">
    <source>
        <dbReference type="Google" id="ProtNLM"/>
    </source>
</evidence>
<evidence type="ECO:0000256" key="1">
    <source>
        <dbReference type="ARBA" id="ARBA00038158"/>
    </source>
</evidence>
<dbReference type="PANTHER" id="PTHR43591">
    <property type="entry name" value="METHYLTRANSFERASE"/>
    <property type="match status" value="1"/>
</dbReference>
<dbReference type="Gene3D" id="3.40.50.150">
    <property type="entry name" value="Vaccinia Virus protein VP39"/>
    <property type="match status" value="1"/>
</dbReference>
<accession>A0A9P5HD40</accession>
<dbReference type="Pfam" id="PF13489">
    <property type="entry name" value="Methyltransf_23"/>
    <property type="match status" value="1"/>
</dbReference>
<dbReference type="EMBL" id="JAANBB010000022">
    <property type="protein sequence ID" value="KAF7555275.1"/>
    <property type="molecule type" value="Genomic_DNA"/>
</dbReference>
<dbReference type="PANTHER" id="PTHR43591:SF31">
    <property type="entry name" value="LAEA-LIKE, PUTATIVE (AFU_ORTHOLOGUE AFUA_8G01930)-RELATED"/>
    <property type="match status" value="1"/>
</dbReference>
<dbReference type="SUPFAM" id="SSF53335">
    <property type="entry name" value="S-adenosyl-L-methionine-dependent methyltransferases"/>
    <property type="match status" value="1"/>
</dbReference>
<dbReference type="GO" id="GO:0008168">
    <property type="term" value="F:methyltransferase activity"/>
    <property type="evidence" value="ECO:0007669"/>
    <property type="project" value="TreeGrafter"/>
</dbReference>
<comment type="caution">
    <text evidence="3">The sequence shown here is derived from an EMBL/GenBank/DDBJ whole genome shotgun (WGS) entry which is preliminary data.</text>
</comment>
<evidence type="ECO:0000313" key="4">
    <source>
        <dbReference type="Proteomes" id="UP000722485"/>
    </source>
</evidence>
<evidence type="ECO:0000313" key="3">
    <source>
        <dbReference type="EMBL" id="KAF7555275.1"/>
    </source>
</evidence>
<dbReference type="OrthoDB" id="2013972at2759"/>
<reference evidence="3" key="1">
    <citation type="submission" date="2020-03" db="EMBL/GenBank/DDBJ databases">
        <title>Draft Genome Sequence of Cylindrodendrum hubeiense.</title>
        <authorList>
            <person name="Buettner E."/>
            <person name="Kellner H."/>
        </authorList>
    </citation>
    <scope>NUCLEOTIDE SEQUENCE</scope>
    <source>
        <strain evidence="3">IHI 201604</strain>
    </source>
</reference>
<organism evidence="3 4">
    <name type="scientific">Cylindrodendrum hubeiense</name>
    <dbReference type="NCBI Taxonomy" id="595255"/>
    <lineage>
        <taxon>Eukaryota</taxon>
        <taxon>Fungi</taxon>
        <taxon>Dikarya</taxon>
        <taxon>Ascomycota</taxon>
        <taxon>Pezizomycotina</taxon>
        <taxon>Sordariomycetes</taxon>
        <taxon>Hypocreomycetidae</taxon>
        <taxon>Hypocreales</taxon>
        <taxon>Nectriaceae</taxon>
        <taxon>Cylindrodendrum</taxon>
    </lineage>
</organism>
<feature type="region of interest" description="Disordered" evidence="2">
    <location>
        <begin position="1"/>
        <end position="22"/>
    </location>
</feature>
<dbReference type="CDD" id="cd02440">
    <property type="entry name" value="AdoMet_MTases"/>
    <property type="match status" value="1"/>
</dbReference>
<dbReference type="Proteomes" id="UP000722485">
    <property type="component" value="Unassembled WGS sequence"/>
</dbReference>